<dbReference type="SMART" id="SM00644">
    <property type="entry name" value="Ami_2"/>
    <property type="match status" value="1"/>
</dbReference>
<dbReference type="GO" id="GO:0009253">
    <property type="term" value="P:peptidoglycan catabolic process"/>
    <property type="evidence" value="ECO:0007669"/>
    <property type="project" value="InterPro"/>
</dbReference>
<dbReference type="InterPro" id="IPR002502">
    <property type="entry name" value="Amidase_domain"/>
</dbReference>
<evidence type="ECO:0000256" key="1">
    <source>
        <dbReference type="ARBA" id="ARBA00001561"/>
    </source>
</evidence>
<comment type="catalytic activity">
    <reaction evidence="1">
        <text>Hydrolyzes the link between N-acetylmuramoyl residues and L-amino acid residues in certain cell-wall glycopeptides.</text>
        <dbReference type="EC" id="3.5.1.28"/>
    </reaction>
</comment>
<sequence>MFKVDVGSGLLQGGGSGVDHVTTTKIGNGTNKRKYIVVHYTAGGDYGNDVKTLSSSPKQVSCHLVIGRDEGQITQVGNFNQIQWHAGASQWEGINGLNSYSIGIEMTNPGWMEISADGKSAVTYYGKRYDVEKDNLIIASHKALGIKKYAWLPYSEFQLQALQDIVEALKEAYPTIKEVVGHEQISPGRKQDPGIGIILSQKLLDKLNETNMDGSDHFYEGIDDAAQGNKTWDQDASGTYTVKTSGSALRIREKPDSTSNVIGSLNNDTHVIISGIQSGFAKLVSYWPSSMDRAKEISGYVSVVYLKKTA</sequence>
<reference evidence="8 9" key="1">
    <citation type="submission" date="2020-01" db="EMBL/GenBank/DDBJ databases">
        <title>Patterns of diversity and host range of bacteriophage communities associated with bean-nodulatin bacteria.</title>
        <authorList>
            <person name="Vann Cauwenberghe J."/>
            <person name="Santamaria R.I."/>
            <person name="Bustos P."/>
            <person name="Juarez S."/>
            <person name="Gonzalez V."/>
        </authorList>
    </citation>
    <scope>NUCLEOTIDE SEQUENCE [LARGE SCALE GENOMIC DNA]</scope>
    <source>
        <strain evidence="9">RHph</strain>
    </source>
</reference>
<protein>
    <recommendedName>
        <fullName evidence="2">N-acetylmuramoyl-L-alanine amidase</fullName>
        <ecNumber evidence="2">3.5.1.28</ecNumber>
    </recommendedName>
</protein>
<evidence type="ECO:0000256" key="5">
    <source>
        <dbReference type="ARBA" id="ARBA00022801"/>
    </source>
</evidence>
<keyword evidence="9" id="KW-1185">Reference proteome</keyword>
<evidence type="ECO:0000313" key="9">
    <source>
        <dbReference type="Proteomes" id="UP000646667"/>
    </source>
</evidence>
<feature type="domain" description="N-acetylmuramoyl-L-alanine amidase" evidence="7">
    <location>
        <begin position="24"/>
        <end position="194"/>
    </location>
</feature>
<dbReference type="CDD" id="cd06583">
    <property type="entry name" value="PGRP"/>
    <property type="match status" value="1"/>
</dbReference>
<evidence type="ECO:0000256" key="3">
    <source>
        <dbReference type="ARBA" id="ARBA00022529"/>
    </source>
</evidence>
<evidence type="ECO:0000313" key="8">
    <source>
        <dbReference type="EMBL" id="QIG73778.1"/>
    </source>
</evidence>
<dbReference type="SUPFAM" id="SSF55846">
    <property type="entry name" value="N-acetylmuramoyl-L-alanine amidase-like"/>
    <property type="match status" value="1"/>
</dbReference>
<dbReference type="Pfam" id="PF01510">
    <property type="entry name" value="Amidase_2"/>
    <property type="match status" value="1"/>
</dbReference>
<dbReference type="GO" id="GO:0008745">
    <property type="term" value="F:N-acetylmuramoyl-L-alanine amidase activity"/>
    <property type="evidence" value="ECO:0007669"/>
    <property type="project" value="UniProtKB-EC"/>
</dbReference>
<gene>
    <name evidence="8" type="ORF">EVC06_003</name>
</gene>
<dbReference type="GO" id="GO:0001897">
    <property type="term" value="P:symbiont-mediated cytolysis of host cell"/>
    <property type="evidence" value="ECO:0007669"/>
    <property type="project" value="UniProtKB-ARBA"/>
</dbReference>
<keyword evidence="3" id="KW-0929">Antimicrobial</keyword>
<keyword evidence="5 8" id="KW-0378">Hydrolase</keyword>
<dbReference type="Gene3D" id="3.40.80.10">
    <property type="entry name" value="Peptidoglycan recognition protein-like"/>
    <property type="match status" value="1"/>
</dbReference>
<evidence type="ECO:0000256" key="4">
    <source>
        <dbReference type="ARBA" id="ARBA00022638"/>
    </source>
</evidence>
<dbReference type="Proteomes" id="UP000646667">
    <property type="component" value="Segment"/>
</dbReference>
<evidence type="ECO:0000256" key="6">
    <source>
        <dbReference type="ARBA" id="ARBA00023316"/>
    </source>
</evidence>
<dbReference type="GO" id="GO:0071555">
    <property type="term" value="P:cell wall organization"/>
    <property type="evidence" value="ECO:0007669"/>
    <property type="project" value="UniProtKB-KW"/>
</dbReference>
<accession>A0A7S5UZU0</accession>
<dbReference type="PANTHER" id="PTHR30417">
    <property type="entry name" value="N-ACETYLMURAMOYL-L-ALANINE AMIDASE AMID"/>
    <property type="match status" value="1"/>
</dbReference>
<dbReference type="GO" id="GO:0009254">
    <property type="term" value="P:peptidoglycan turnover"/>
    <property type="evidence" value="ECO:0007669"/>
    <property type="project" value="TreeGrafter"/>
</dbReference>
<proteinExistence type="predicted"/>
<dbReference type="GO" id="GO:0042742">
    <property type="term" value="P:defense response to bacterium"/>
    <property type="evidence" value="ECO:0007669"/>
    <property type="project" value="UniProtKB-KW"/>
</dbReference>
<evidence type="ECO:0000259" key="7">
    <source>
        <dbReference type="SMART" id="SM00644"/>
    </source>
</evidence>
<dbReference type="InterPro" id="IPR036505">
    <property type="entry name" value="Amidase/PGRP_sf"/>
</dbReference>
<dbReference type="EMBL" id="MN988534">
    <property type="protein sequence ID" value="QIG73778.1"/>
    <property type="molecule type" value="Genomic_DNA"/>
</dbReference>
<dbReference type="PANTHER" id="PTHR30417:SF1">
    <property type="entry name" value="N-ACETYLMURAMOYL-L-ALANINE AMIDASE AMID"/>
    <property type="match status" value="1"/>
</dbReference>
<name>A0A7S5UZU0_9CAUD</name>
<keyword evidence="4" id="KW-0081">Bacteriolytic enzyme</keyword>
<dbReference type="EC" id="3.5.1.28" evidence="2"/>
<evidence type="ECO:0000256" key="2">
    <source>
        <dbReference type="ARBA" id="ARBA00011901"/>
    </source>
</evidence>
<dbReference type="InterPro" id="IPR051206">
    <property type="entry name" value="NAMLAA_amidase_2"/>
</dbReference>
<dbReference type="Gene3D" id="2.30.30.40">
    <property type="entry name" value="SH3 Domains"/>
    <property type="match status" value="1"/>
</dbReference>
<organism evidence="8 9">
    <name type="scientific">Rhizobium phage RHph_N34</name>
    <dbReference type="NCBI Taxonomy" id="2509586"/>
    <lineage>
        <taxon>Viruses</taxon>
        <taxon>Duplodnaviria</taxon>
        <taxon>Heunggongvirae</taxon>
        <taxon>Uroviricota</taxon>
        <taxon>Caudoviricetes</taxon>
        <taxon>Pootjesviridae</taxon>
        <taxon>Staniewskivirinae</taxon>
        <taxon>Trinifflemingvirus</taxon>
        <taxon>Trinifflemingvirus N34</taxon>
    </lineage>
</organism>
<keyword evidence="6" id="KW-0961">Cell wall biogenesis/degradation</keyword>